<dbReference type="OrthoDB" id="2443624at2"/>
<dbReference type="GO" id="GO:0009099">
    <property type="term" value="P:L-valine biosynthetic process"/>
    <property type="evidence" value="ECO:0007669"/>
    <property type="project" value="UniProtKB-UniPathway"/>
</dbReference>
<dbReference type="SUPFAM" id="SSF52467">
    <property type="entry name" value="DHS-like NAD/FAD-binding domain"/>
    <property type="match status" value="1"/>
</dbReference>
<keyword evidence="6" id="KW-0274">FAD</keyword>
<evidence type="ECO:0000256" key="9">
    <source>
        <dbReference type="ARBA" id="ARBA00048670"/>
    </source>
</evidence>
<comment type="similarity">
    <text evidence="3 10">Belongs to the TPP enzyme family.</text>
</comment>
<evidence type="ECO:0000256" key="6">
    <source>
        <dbReference type="ARBA" id="ARBA00022827"/>
    </source>
</evidence>
<feature type="domain" description="Thiamine pyrophosphate enzyme TPP-binding" evidence="12">
    <location>
        <begin position="382"/>
        <end position="522"/>
    </location>
</feature>
<reference evidence="15" key="1">
    <citation type="submission" date="2016-10" db="EMBL/GenBank/DDBJ databases">
        <authorList>
            <person name="Varghese N."/>
            <person name="Submissions S."/>
        </authorList>
    </citation>
    <scope>NUCLEOTIDE SEQUENCE [LARGE SCALE GENOMIC DNA]</scope>
    <source>
        <strain evidence="15">DSM 44142</strain>
    </source>
</reference>
<evidence type="ECO:0000256" key="8">
    <source>
        <dbReference type="ARBA" id="ARBA00023304"/>
    </source>
</evidence>
<dbReference type="PROSITE" id="PS00187">
    <property type="entry name" value="TPP_ENZYMES"/>
    <property type="match status" value="1"/>
</dbReference>
<keyword evidence="5" id="KW-0285">Flavoprotein</keyword>
<comment type="pathway">
    <text evidence="2">Amino-acid biosynthesis; L-valine biosynthesis; L-valine from pyruvate: step 1/4.</text>
</comment>
<evidence type="ECO:0000256" key="3">
    <source>
        <dbReference type="ARBA" id="ARBA00007812"/>
    </source>
</evidence>
<evidence type="ECO:0000256" key="10">
    <source>
        <dbReference type="RuleBase" id="RU362132"/>
    </source>
</evidence>
<comment type="pathway">
    <text evidence="1">Amino-acid biosynthesis; L-isoleucine biosynthesis; L-isoleucine from 2-oxobutanoate: step 1/4.</text>
</comment>
<dbReference type="UniPathway" id="UPA00047">
    <property type="reaction ID" value="UER00055"/>
</dbReference>
<dbReference type="AlphaFoldDB" id="A0A1H1GFE0"/>
<keyword evidence="15" id="KW-1185">Reference proteome</keyword>
<dbReference type="Pfam" id="PF02776">
    <property type="entry name" value="TPP_enzyme_N"/>
    <property type="match status" value="1"/>
</dbReference>
<dbReference type="RefSeq" id="WP_068567784.1">
    <property type="nucleotide sequence ID" value="NZ_FNLF01000002.1"/>
</dbReference>
<sequence>MNRTVREIVHQLLQDRGITHVFGNPGSTEMRFFRDFPADLRYVVGLQEASVIAMADGHARATGGVGLAMVHSASGLGHGLGSLFTAARNGTPLVVLAGQQTRSLLPHAPYLQAQDAAAFPRPHVKDAIEPARAADVPELLAQAIDLAAAPPAGPVFVSVPEDDWDEPGGEVAPRRAARGLLLPADSALAELVDDLTGAHHPALVLGGAVEAGGGRGAAVALARSLGAAVYAAPLTDRAAFPEDDPHFAGFLPPFAEGVRAALDGHDVVLVAGAPVFTFHVPSDGPVIRPGTRLWHVTDDPGDASRALAGTSLLAPPASTVGVLARLTAAAGTVPLRAPSGRTRDDAVAPPAAGTLSPEAALAAIAAVLPDDARIVEEAPTHRNAMHAHLPIRSGQDFHVAASGGLGWGMPAAVGIALADPDRPVVCVIGDGSSLYSVQALWTAAQHGAGVLFAVLDNGGYAAMKAFGGRLGVSDAPGLDLPGVDPTALARGFGVGAATAGTPDEVRSMAATAIAGRRPFLLRIPVGPAAGALY</sequence>
<dbReference type="CDD" id="cd07035">
    <property type="entry name" value="TPP_PYR_POX_like"/>
    <property type="match status" value="1"/>
</dbReference>
<dbReference type="PANTHER" id="PTHR18968:SF133">
    <property type="entry name" value="BENZOYLFORMATE DECARBOXYLASE"/>
    <property type="match status" value="1"/>
</dbReference>
<evidence type="ECO:0000259" key="12">
    <source>
        <dbReference type="Pfam" id="PF02775"/>
    </source>
</evidence>
<dbReference type="GO" id="GO:0003984">
    <property type="term" value="F:acetolactate synthase activity"/>
    <property type="evidence" value="ECO:0007669"/>
    <property type="project" value="UniProtKB-EC"/>
</dbReference>
<feature type="domain" description="Thiamine pyrophosphate enzyme N-terminal TPP-binding" evidence="13">
    <location>
        <begin position="4"/>
        <end position="106"/>
    </location>
</feature>
<dbReference type="GO" id="GO:0009097">
    <property type="term" value="P:isoleucine biosynthetic process"/>
    <property type="evidence" value="ECO:0007669"/>
    <property type="project" value="UniProtKB-UniPathway"/>
</dbReference>
<feature type="domain" description="Thiamine pyrophosphate enzyme central" evidence="11">
    <location>
        <begin position="189"/>
        <end position="313"/>
    </location>
</feature>
<name>A0A1H1GFE0_9ACTN</name>
<evidence type="ECO:0000259" key="11">
    <source>
        <dbReference type="Pfam" id="PF00205"/>
    </source>
</evidence>
<dbReference type="UniPathway" id="UPA00049">
    <property type="reaction ID" value="UER00059"/>
</dbReference>
<proteinExistence type="inferred from homology"/>
<dbReference type="GO" id="GO:0030976">
    <property type="term" value="F:thiamine pyrophosphate binding"/>
    <property type="evidence" value="ECO:0007669"/>
    <property type="project" value="InterPro"/>
</dbReference>
<dbReference type="Pfam" id="PF02775">
    <property type="entry name" value="TPP_enzyme_C"/>
    <property type="match status" value="1"/>
</dbReference>
<evidence type="ECO:0000259" key="13">
    <source>
        <dbReference type="Pfam" id="PF02776"/>
    </source>
</evidence>
<dbReference type="InterPro" id="IPR011766">
    <property type="entry name" value="TPP_enzyme_TPP-bd"/>
</dbReference>
<evidence type="ECO:0000313" key="15">
    <source>
        <dbReference type="Proteomes" id="UP000183053"/>
    </source>
</evidence>
<dbReference type="Pfam" id="PF00205">
    <property type="entry name" value="TPP_enzyme_M"/>
    <property type="match status" value="1"/>
</dbReference>
<dbReference type="NCBIfam" id="NF005485">
    <property type="entry name" value="PRK07092.1"/>
    <property type="match status" value="1"/>
</dbReference>
<evidence type="ECO:0000313" key="14">
    <source>
        <dbReference type="EMBL" id="SDR11805.1"/>
    </source>
</evidence>
<evidence type="ECO:0000256" key="5">
    <source>
        <dbReference type="ARBA" id="ARBA00022630"/>
    </source>
</evidence>
<dbReference type="STRING" id="47312.SAMN04489765_3298"/>
<dbReference type="CDD" id="cd02002">
    <property type="entry name" value="TPP_BFDC"/>
    <property type="match status" value="1"/>
</dbReference>
<dbReference type="PANTHER" id="PTHR18968">
    <property type="entry name" value="THIAMINE PYROPHOSPHATE ENZYMES"/>
    <property type="match status" value="1"/>
</dbReference>
<evidence type="ECO:0000256" key="1">
    <source>
        <dbReference type="ARBA" id="ARBA00004974"/>
    </source>
</evidence>
<dbReference type="Gene3D" id="3.40.50.970">
    <property type="match status" value="2"/>
</dbReference>
<dbReference type="EC" id="2.2.1.6" evidence="4"/>
<evidence type="ECO:0000256" key="7">
    <source>
        <dbReference type="ARBA" id="ARBA00023052"/>
    </source>
</evidence>
<dbReference type="Proteomes" id="UP000183053">
    <property type="component" value="Unassembled WGS sequence"/>
</dbReference>
<keyword evidence="8" id="KW-0028">Amino-acid biosynthesis</keyword>
<dbReference type="InterPro" id="IPR012001">
    <property type="entry name" value="Thiamin_PyroP_enz_TPP-bd_dom"/>
</dbReference>
<evidence type="ECO:0000256" key="4">
    <source>
        <dbReference type="ARBA" id="ARBA00013145"/>
    </source>
</evidence>
<keyword evidence="8" id="KW-0100">Branched-chain amino acid biosynthesis</keyword>
<dbReference type="InterPro" id="IPR029035">
    <property type="entry name" value="DHS-like_NAD/FAD-binding_dom"/>
</dbReference>
<protein>
    <recommendedName>
        <fullName evidence="4">acetolactate synthase</fullName>
        <ecNumber evidence="4">2.2.1.6</ecNumber>
    </recommendedName>
</protein>
<dbReference type="InterPro" id="IPR012000">
    <property type="entry name" value="Thiamin_PyroP_enz_cen_dom"/>
</dbReference>
<dbReference type="GO" id="GO:0000287">
    <property type="term" value="F:magnesium ion binding"/>
    <property type="evidence" value="ECO:0007669"/>
    <property type="project" value="InterPro"/>
</dbReference>
<dbReference type="InterPro" id="IPR045229">
    <property type="entry name" value="TPP_enz"/>
</dbReference>
<dbReference type="InterPro" id="IPR029061">
    <property type="entry name" value="THDP-binding"/>
</dbReference>
<dbReference type="GO" id="GO:0050660">
    <property type="term" value="F:flavin adenine dinucleotide binding"/>
    <property type="evidence" value="ECO:0007669"/>
    <property type="project" value="TreeGrafter"/>
</dbReference>
<organism evidence="14 15">
    <name type="scientific">Tsukamurella pulmonis</name>
    <dbReference type="NCBI Taxonomy" id="47312"/>
    <lineage>
        <taxon>Bacteria</taxon>
        <taxon>Bacillati</taxon>
        <taxon>Actinomycetota</taxon>
        <taxon>Actinomycetes</taxon>
        <taxon>Mycobacteriales</taxon>
        <taxon>Tsukamurellaceae</taxon>
        <taxon>Tsukamurella</taxon>
    </lineage>
</organism>
<evidence type="ECO:0000256" key="2">
    <source>
        <dbReference type="ARBA" id="ARBA00005025"/>
    </source>
</evidence>
<keyword evidence="7 10" id="KW-0786">Thiamine pyrophosphate</keyword>
<gene>
    <name evidence="14" type="ORF">SAMN04489765_3298</name>
</gene>
<comment type="catalytic activity">
    <reaction evidence="9">
        <text>2 pyruvate + H(+) = (2S)-2-acetolactate + CO2</text>
        <dbReference type="Rhea" id="RHEA:25249"/>
        <dbReference type="ChEBI" id="CHEBI:15361"/>
        <dbReference type="ChEBI" id="CHEBI:15378"/>
        <dbReference type="ChEBI" id="CHEBI:16526"/>
        <dbReference type="ChEBI" id="CHEBI:58476"/>
        <dbReference type="EC" id="2.2.1.6"/>
    </reaction>
</comment>
<dbReference type="InterPro" id="IPR000399">
    <property type="entry name" value="TPP-bd_CS"/>
</dbReference>
<dbReference type="Gene3D" id="3.40.50.1220">
    <property type="entry name" value="TPP-binding domain"/>
    <property type="match status" value="1"/>
</dbReference>
<accession>A0A1H1GFE0</accession>
<dbReference type="SUPFAM" id="SSF52518">
    <property type="entry name" value="Thiamin diphosphate-binding fold (THDP-binding)"/>
    <property type="match status" value="2"/>
</dbReference>
<dbReference type="EMBL" id="FNLF01000002">
    <property type="protein sequence ID" value="SDR11805.1"/>
    <property type="molecule type" value="Genomic_DNA"/>
</dbReference>